<dbReference type="GO" id="GO:0006465">
    <property type="term" value="P:signal peptide processing"/>
    <property type="evidence" value="ECO:0007669"/>
    <property type="project" value="InterPro"/>
</dbReference>
<reference evidence="4" key="1">
    <citation type="submission" date="2024-01" db="EMBL/GenBank/DDBJ databases">
        <title>The first autotrophic representatives of the genus Thermodesulfovibrio.</title>
        <authorList>
            <person name="Maltseva A.I."/>
            <person name="Elcheninov A.G."/>
            <person name="Kublanov I.V."/>
            <person name="Lebedinsky A.V."/>
            <person name="Frolov E.N."/>
        </authorList>
    </citation>
    <scope>NUCLEOTIDE SEQUENCE</scope>
    <source>
        <strain evidence="4">3907-1M</strain>
    </source>
</reference>
<comment type="catalytic activity">
    <reaction evidence="2">
        <text>Cleavage of hydrophobic, N-terminal signal or leader sequences from secreted and periplasmic proteins.</text>
        <dbReference type="EC" id="3.4.21.89"/>
    </reaction>
</comment>
<dbReference type="EC" id="3.4.21.89" evidence="2"/>
<feature type="transmembrane region" description="Helical" evidence="2">
    <location>
        <begin position="30"/>
        <end position="48"/>
    </location>
</feature>
<comment type="subcellular location">
    <subcellularLocation>
        <location evidence="2">Membrane</location>
        <topology evidence="2">Single-pass type II membrane protein</topology>
    </subcellularLocation>
</comment>
<evidence type="ECO:0000313" key="4">
    <source>
        <dbReference type="EMBL" id="XCH46862.1"/>
    </source>
</evidence>
<protein>
    <recommendedName>
        <fullName evidence="1 2">Signal peptidase I</fullName>
        <ecNumber evidence="2">3.4.21.89</ecNumber>
    </recommendedName>
</protein>
<dbReference type="InterPro" id="IPR036286">
    <property type="entry name" value="LexA/Signal_pep-like_sf"/>
</dbReference>
<dbReference type="NCBIfam" id="TIGR02227">
    <property type="entry name" value="sigpep_I_bact"/>
    <property type="match status" value="1"/>
</dbReference>
<feature type="domain" description="Peptidase S26" evidence="3">
    <location>
        <begin position="33"/>
        <end position="198"/>
    </location>
</feature>
<keyword evidence="2" id="KW-0812">Transmembrane</keyword>
<keyword evidence="2" id="KW-1133">Transmembrane helix</keyword>
<dbReference type="GO" id="GO:0016020">
    <property type="term" value="C:membrane"/>
    <property type="evidence" value="ECO:0007669"/>
    <property type="project" value="UniProtKB-SubCell"/>
</dbReference>
<evidence type="ECO:0000256" key="2">
    <source>
        <dbReference type="RuleBase" id="RU362042"/>
    </source>
</evidence>
<evidence type="ECO:0000259" key="3">
    <source>
        <dbReference type="Pfam" id="PF10502"/>
    </source>
</evidence>
<dbReference type="EMBL" id="CP144373">
    <property type="protein sequence ID" value="XCH46862.1"/>
    <property type="molecule type" value="Genomic_DNA"/>
</dbReference>
<keyword evidence="2 4" id="KW-0378">Hydrolase</keyword>
<dbReference type="KEGG" id="taut:V4D30_00955"/>
<evidence type="ECO:0000256" key="1">
    <source>
        <dbReference type="ARBA" id="ARBA00019232"/>
    </source>
</evidence>
<dbReference type="Gene3D" id="2.10.109.10">
    <property type="entry name" value="Umud Fragment, subunit A"/>
    <property type="match status" value="1"/>
</dbReference>
<sequence length="202" mass="22631">MLKTLHQKLKQEQKLLMGKINLFKENKGRALFVIVILVVSALFGWGIANSLVISTGESLNKTLFIKSFSKEIREGDYVIIMSDPDDPIAKGRYLTKKVFCAPGSVLKIKGDDYYCNDSFIGAAKHKTKTGEPVTPFNPCMFPSQDKLNLAAKKVDNEGNSYCEIRIPDGYYFVAGTHKDSYDSRYFGLVPFSKILCKTIPII</sequence>
<dbReference type="SUPFAM" id="SSF51306">
    <property type="entry name" value="LexA/Signal peptidase"/>
    <property type="match status" value="1"/>
</dbReference>
<dbReference type="GO" id="GO:0004252">
    <property type="term" value="F:serine-type endopeptidase activity"/>
    <property type="evidence" value="ECO:0007669"/>
    <property type="project" value="InterPro"/>
</dbReference>
<dbReference type="InterPro" id="IPR019533">
    <property type="entry name" value="Peptidase_S26"/>
</dbReference>
<keyword evidence="2" id="KW-0645">Protease</keyword>
<keyword evidence="2" id="KW-0472">Membrane</keyword>
<dbReference type="GO" id="GO:0009003">
    <property type="term" value="F:signal peptidase activity"/>
    <property type="evidence" value="ECO:0007669"/>
    <property type="project" value="UniProtKB-EC"/>
</dbReference>
<dbReference type="Pfam" id="PF10502">
    <property type="entry name" value="Peptidase_S26"/>
    <property type="match status" value="1"/>
</dbReference>
<name>A0AAU8GWK8_9BACT</name>
<dbReference type="RefSeq" id="WP_353684385.1">
    <property type="nucleotide sequence ID" value="NZ_CP144373.1"/>
</dbReference>
<proteinExistence type="inferred from homology"/>
<organism evidence="4">
    <name type="scientific">Thermodesulfovibrio autotrophicus</name>
    <dbReference type="NCBI Taxonomy" id="3118333"/>
    <lineage>
        <taxon>Bacteria</taxon>
        <taxon>Pseudomonadati</taxon>
        <taxon>Nitrospirota</taxon>
        <taxon>Thermodesulfovibrionia</taxon>
        <taxon>Thermodesulfovibrionales</taxon>
        <taxon>Thermodesulfovibrionaceae</taxon>
        <taxon>Thermodesulfovibrio</taxon>
    </lineage>
</organism>
<comment type="similarity">
    <text evidence="2">Belongs to the peptidase S26 family.</text>
</comment>
<gene>
    <name evidence="4" type="primary">lepB</name>
    <name evidence="4" type="ORF">V4D30_00955</name>
</gene>
<accession>A0AAU8GWK8</accession>
<dbReference type="AlphaFoldDB" id="A0AAU8GWK8"/>
<dbReference type="InterPro" id="IPR000223">
    <property type="entry name" value="Pept_S26A_signal_pept_1"/>
</dbReference>